<sequence length="192" mass="20843">MSPRGRRPAGEDTRAVILAAARQEFAGKGYDASSLRAIARTAGVDPALVHHYFEGKPELFAETMELPVRPAQVVAALLDGPREQVGERVVRTFFGIWDSPDGRERLVALIRSAVSHEEAARMLREFLAREVFGRIASALGVPDPELRAGLAVSQMVGVALMRYVMGLEPIASAGTEELVAHLAPTLQRYLAD</sequence>
<dbReference type="PRINTS" id="PR00455">
    <property type="entry name" value="HTHTETR"/>
</dbReference>
<gene>
    <name evidence="4" type="ORF">FB474_3171</name>
</gene>
<dbReference type="Pfam" id="PF17920">
    <property type="entry name" value="TetR_C_16"/>
    <property type="match status" value="1"/>
</dbReference>
<dbReference type="SUPFAM" id="SSF48498">
    <property type="entry name" value="Tetracyclin repressor-like, C-terminal domain"/>
    <property type="match status" value="1"/>
</dbReference>
<dbReference type="InterPro" id="IPR036271">
    <property type="entry name" value="Tet_transcr_reg_TetR-rel_C_sf"/>
</dbReference>
<dbReference type="InterPro" id="IPR009057">
    <property type="entry name" value="Homeodomain-like_sf"/>
</dbReference>
<protein>
    <submittedName>
        <fullName evidence="4">TetR family transcriptional regulator</fullName>
    </submittedName>
</protein>
<dbReference type="PANTHER" id="PTHR30055">
    <property type="entry name" value="HTH-TYPE TRANSCRIPTIONAL REGULATOR RUTR"/>
    <property type="match status" value="1"/>
</dbReference>
<organism evidence="4 5">
    <name type="scientific">Oryzihumus leptocrescens</name>
    <dbReference type="NCBI Taxonomy" id="297536"/>
    <lineage>
        <taxon>Bacteria</taxon>
        <taxon>Bacillati</taxon>
        <taxon>Actinomycetota</taxon>
        <taxon>Actinomycetes</taxon>
        <taxon>Micrococcales</taxon>
        <taxon>Intrasporangiaceae</taxon>
        <taxon>Oryzihumus</taxon>
    </lineage>
</organism>
<dbReference type="RefSeq" id="WP_141789493.1">
    <property type="nucleotide sequence ID" value="NZ_BAAAKX010000012.1"/>
</dbReference>
<dbReference type="OrthoDB" id="3403733at2"/>
<dbReference type="GO" id="GO:0003700">
    <property type="term" value="F:DNA-binding transcription factor activity"/>
    <property type="evidence" value="ECO:0007669"/>
    <property type="project" value="TreeGrafter"/>
</dbReference>
<dbReference type="PANTHER" id="PTHR30055:SF235">
    <property type="entry name" value="TRANSCRIPTIONAL REGULATORY PROTEIN"/>
    <property type="match status" value="1"/>
</dbReference>
<dbReference type="InterPro" id="IPR001647">
    <property type="entry name" value="HTH_TetR"/>
</dbReference>
<evidence type="ECO:0000256" key="1">
    <source>
        <dbReference type="ARBA" id="ARBA00023125"/>
    </source>
</evidence>
<evidence type="ECO:0000313" key="4">
    <source>
        <dbReference type="EMBL" id="TQL61752.1"/>
    </source>
</evidence>
<evidence type="ECO:0000313" key="5">
    <source>
        <dbReference type="Proteomes" id="UP000319514"/>
    </source>
</evidence>
<dbReference type="AlphaFoldDB" id="A0A542ZN42"/>
<dbReference type="PROSITE" id="PS50977">
    <property type="entry name" value="HTH_TETR_2"/>
    <property type="match status" value="1"/>
</dbReference>
<dbReference type="Gene3D" id="1.10.357.10">
    <property type="entry name" value="Tetracycline Repressor, domain 2"/>
    <property type="match status" value="1"/>
</dbReference>
<keyword evidence="1 2" id="KW-0238">DNA-binding</keyword>
<dbReference type="Pfam" id="PF00440">
    <property type="entry name" value="TetR_N"/>
    <property type="match status" value="1"/>
</dbReference>
<dbReference type="InterPro" id="IPR050109">
    <property type="entry name" value="HTH-type_TetR-like_transc_reg"/>
</dbReference>
<proteinExistence type="predicted"/>
<evidence type="ECO:0000256" key="2">
    <source>
        <dbReference type="PROSITE-ProRule" id="PRU00335"/>
    </source>
</evidence>
<dbReference type="SUPFAM" id="SSF46689">
    <property type="entry name" value="Homeodomain-like"/>
    <property type="match status" value="1"/>
</dbReference>
<dbReference type="EMBL" id="VFOQ01000001">
    <property type="protein sequence ID" value="TQL61752.1"/>
    <property type="molecule type" value="Genomic_DNA"/>
</dbReference>
<feature type="domain" description="HTH tetR-type" evidence="3">
    <location>
        <begin position="11"/>
        <end position="71"/>
    </location>
</feature>
<keyword evidence="5" id="KW-1185">Reference proteome</keyword>
<dbReference type="InterPro" id="IPR041678">
    <property type="entry name" value="TetR_C_16"/>
</dbReference>
<dbReference type="GO" id="GO:0000976">
    <property type="term" value="F:transcription cis-regulatory region binding"/>
    <property type="evidence" value="ECO:0007669"/>
    <property type="project" value="TreeGrafter"/>
</dbReference>
<accession>A0A542ZN42</accession>
<evidence type="ECO:0000259" key="3">
    <source>
        <dbReference type="PROSITE" id="PS50977"/>
    </source>
</evidence>
<name>A0A542ZN42_9MICO</name>
<dbReference type="Gene3D" id="1.10.10.60">
    <property type="entry name" value="Homeodomain-like"/>
    <property type="match status" value="1"/>
</dbReference>
<reference evidence="4 5" key="1">
    <citation type="submission" date="2019-06" db="EMBL/GenBank/DDBJ databases">
        <title>Sequencing the genomes of 1000 actinobacteria strains.</title>
        <authorList>
            <person name="Klenk H.-P."/>
        </authorList>
    </citation>
    <scope>NUCLEOTIDE SEQUENCE [LARGE SCALE GENOMIC DNA]</scope>
    <source>
        <strain evidence="4 5">DSM 18082</strain>
    </source>
</reference>
<feature type="DNA-binding region" description="H-T-H motif" evidence="2">
    <location>
        <begin position="34"/>
        <end position="53"/>
    </location>
</feature>
<comment type="caution">
    <text evidence="4">The sequence shown here is derived from an EMBL/GenBank/DDBJ whole genome shotgun (WGS) entry which is preliminary data.</text>
</comment>
<dbReference type="Proteomes" id="UP000319514">
    <property type="component" value="Unassembled WGS sequence"/>
</dbReference>